<keyword evidence="5" id="KW-0539">Nucleus</keyword>
<evidence type="ECO:0000313" key="8">
    <source>
        <dbReference type="EMBL" id="KAL3787129.1"/>
    </source>
</evidence>
<evidence type="ECO:0000256" key="2">
    <source>
        <dbReference type="ARBA" id="ARBA00022771"/>
    </source>
</evidence>
<feature type="region of interest" description="Disordered" evidence="6">
    <location>
        <begin position="725"/>
        <end position="776"/>
    </location>
</feature>
<dbReference type="InterPro" id="IPR052408">
    <property type="entry name" value="Exonuclease_MUT-7-like"/>
</dbReference>
<proteinExistence type="predicted"/>
<keyword evidence="9" id="KW-1185">Reference proteome</keyword>
<accession>A0ABD3PHI2</accession>
<name>A0ABD3PHI2_9STRA</name>
<keyword evidence="2" id="KW-0863">Zinc-finger</keyword>
<comment type="caution">
    <text evidence="8">The sequence shown here is derived from an EMBL/GenBank/DDBJ whole genome shotgun (WGS) entry which is preliminary data.</text>
</comment>
<dbReference type="GO" id="GO:0005634">
    <property type="term" value="C:nucleus"/>
    <property type="evidence" value="ECO:0007669"/>
    <property type="project" value="UniProtKB-ARBA"/>
</dbReference>
<dbReference type="Pfam" id="PF01612">
    <property type="entry name" value="DNA_pol_A_exo1"/>
    <property type="match status" value="1"/>
</dbReference>
<organism evidence="8 9">
    <name type="scientific">Cyclotella atomus</name>
    <dbReference type="NCBI Taxonomy" id="382360"/>
    <lineage>
        <taxon>Eukaryota</taxon>
        <taxon>Sar</taxon>
        <taxon>Stramenopiles</taxon>
        <taxon>Ochrophyta</taxon>
        <taxon>Bacillariophyta</taxon>
        <taxon>Coscinodiscophyceae</taxon>
        <taxon>Thalassiosirophycidae</taxon>
        <taxon>Stephanodiscales</taxon>
        <taxon>Stephanodiscaceae</taxon>
        <taxon>Cyclotella</taxon>
    </lineage>
</organism>
<dbReference type="SUPFAM" id="SSF46689">
    <property type="entry name" value="Homeodomain-like"/>
    <property type="match status" value="1"/>
</dbReference>
<dbReference type="InterPro" id="IPR017884">
    <property type="entry name" value="SANT_dom"/>
</dbReference>
<feature type="compositionally biased region" description="Polar residues" evidence="6">
    <location>
        <begin position="725"/>
        <end position="759"/>
    </location>
</feature>
<evidence type="ECO:0000256" key="5">
    <source>
        <dbReference type="ARBA" id="ARBA00023242"/>
    </source>
</evidence>
<dbReference type="Proteomes" id="UP001530400">
    <property type="component" value="Unassembled WGS sequence"/>
</dbReference>
<protein>
    <recommendedName>
        <fullName evidence="7">SANT domain-containing protein</fullName>
    </recommendedName>
</protein>
<dbReference type="InterPro" id="IPR036397">
    <property type="entry name" value="RNaseH_sf"/>
</dbReference>
<dbReference type="GO" id="GO:0003677">
    <property type="term" value="F:DNA binding"/>
    <property type="evidence" value="ECO:0007669"/>
    <property type="project" value="UniProtKB-KW"/>
</dbReference>
<evidence type="ECO:0000256" key="6">
    <source>
        <dbReference type="SAM" id="MobiDB-lite"/>
    </source>
</evidence>
<dbReference type="SUPFAM" id="SSF53098">
    <property type="entry name" value="Ribonuclease H-like"/>
    <property type="match status" value="1"/>
</dbReference>
<keyword evidence="4" id="KW-0238">DNA-binding</keyword>
<keyword evidence="1" id="KW-0479">Metal-binding</keyword>
<dbReference type="PANTHER" id="PTHR47765">
    <property type="entry name" value="3'-5' EXONUCLEASE DOMAIN-CONTAINING PROTEIN"/>
    <property type="match status" value="1"/>
</dbReference>
<dbReference type="Gene3D" id="1.10.10.60">
    <property type="entry name" value="Homeodomain-like"/>
    <property type="match status" value="1"/>
</dbReference>
<dbReference type="Gene3D" id="3.30.420.10">
    <property type="entry name" value="Ribonuclease H-like superfamily/Ribonuclease H"/>
    <property type="match status" value="1"/>
</dbReference>
<evidence type="ECO:0000256" key="1">
    <source>
        <dbReference type="ARBA" id="ARBA00022723"/>
    </source>
</evidence>
<feature type="region of interest" description="Disordered" evidence="6">
    <location>
        <begin position="1148"/>
        <end position="1185"/>
    </location>
</feature>
<feature type="region of interest" description="Disordered" evidence="6">
    <location>
        <begin position="949"/>
        <end position="973"/>
    </location>
</feature>
<dbReference type="AlphaFoldDB" id="A0ABD3PHI2"/>
<dbReference type="InterPro" id="IPR012337">
    <property type="entry name" value="RNaseH-like_sf"/>
</dbReference>
<keyword evidence="3" id="KW-0862">Zinc</keyword>
<evidence type="ECO:0000256" key="3">
    <source>
        <dbReference type="ARBA" id="ARBA00022833"/>
    </source>
</evidence>
<evidence type="ECO:0000313" key="9">
    <source>
        <dbReference type="Proteomes" id="UP001530400"/>
    </source>
</evidence>
<evidence type="ECO:0000259" key="7">
    <source>
        <dbReference type="PROSITE" id="PS51293"/>
    </source>
</evidence>
<gene>
    <name evidence="8" type="ORF">ACHAWO_005113</name>
</gene>
<dbReference type="PANTHER" id="PTHR47765:SF2">
    <property type="entry name" value="EXONUCLEASE MUT-7 HOMOLOG"/>
    <property type="match status" value="1"/>
</dbReference>
<feature type="compositionally biased region" description="Acidic residues" evidence="6">
    <location>
        <begin position="1148"/>
        <end position="1162"/>
    </location>
</feature>
<feature type="compositionally biased region" description="Basic and acidic residues" evidence="6">
    <location>
        <begin position="761"/>
        <end position="770"/>
    </location>
</feature>
<dbReference type="EMBL" id="JALLPJ020000623">
    <property type="protein sequence ID" value="KAL3787129.1"/>
    <property type="molecule type" value="Genomic_DNA"/>
</dbReference>
<dbReference type="GO" id="GO:0008270">
    <property type="term" value="F:zinc ion binding"/>
    <property type="evidence" value="ECO:0007669"/>
    <property type="project" value="UniProtKB-KW"/>
</dbReference>
<feature type="domain" description="SANT" evidence="7">
    <location>
        <begin position="1087"/>
        <end position="1138"/>
    </location>
</feature>
<sequence length="1185" mass="130721">MSDITIVNSSVVHILQRSLYNADTDSSNGKRDVAAGDIQQAIRVMQLLAHKANTYDPEGYNNGNMGEDVPMDTIDLSVESVIDESNASDHMNIDKLSNTGQLTVNSLYQMVYRLRSHQTTGKKRAQGKGSGGKEWKAMQLVVSSTMTLCAASPIPGVSCNIGRAVALLSLGAILSLQPTSDSNNSEDGAFTLQPITKLISSALFTDLSVHVYTSGGRPVETQSKEDLSVYRVSRSVVLDLLQQFVGQSSAAAVDIQVINKLAHGFGIGERDTEQDNELEQTMSAVVNTVFGARILDEDSGNLIETEPNHNKDTDAAVLSLVASTKPWRVVEADKLVSIAAEHDLWFAAENICDAAIDSVDVTTSNVSQASVAHLTTRAIIDRALGYRQYRRADHFASKYYSFGGPSRYAEARYLHACDTISKVIRKRVIPLIEKQVERVDSSVKRVKEDMMSVQSEGKDVDTSSIDILSEHVREFSLRRLRAARMNSEALRLARLWQMTYEHDPVAMAEELKQRKLTYLQWDDMGCPGHVMEKSDRIPLPRLIAEPQELMDQFDILHNNGNQERTIGFDCEWGDDGSGVALLQLSSTSNVLLLDIPALTATSEGCDALRATVGKLFSGSLSILYVVGFSCKEDFSRLRASPSLPGKFGSKHWFPIHSKLKAKDLSHFISETHNLGSRGSPLGLSAACEHFLGKALDKSEQCSDWSLRPLTDEQREYAALDAWANSKDSTAHQSEPSNQTTPISPTKTITAPTPPSTNIHLETPHATEPHPIDPLSNLAASSANTVEINAKLLAMSNTSHDTSLGDLLSNDNNNISHNSNHNINSLQHPPLMRELPSYSQPLHPNPTYGEQLERHHLQHVQELRGGKILDSSNMSRAAPQCAGTNDQPRQQQQNLHISTSAISLALSTALSTPADTPLTPGEECNQLPLKRARSLSIQQTEAILMGLDDGSEDEDGPAAKKKQKCGVENVGKSEEGENIVVSNKPQETVMDAEKQSSHDGEEKKEECFVTLVPKEATAWSVRQNLGVCGPENRWRAHQIAEDYITLASSITLPPTYLGSFGYSPTTGQYPIEQVTALGYLTSPLRRPTVIEKWSPYEITTFEAAMTLHGKQFHLVQKWVKTKCTKEIVEFYYIWKKTSHYRRWKGQFESEIESEDESEEEGKEEESSGKGRRVRTLPASPARRGRR</sequence>
<dbReference type="InterPro" id="IPR009057">
    <property type="entry name" value="Homeodomain-like_sf"/>
</dbReference>
<dbReference type="PROSITE" id="PS51293">
    <property type="entry name" value="SANT"/>
    <property type="match status" value="1"/>
</dbReference>
<dbReference type="InterPro" id="IPR002562">
    <property type="entry name" value="3'-5'_exonuclease_dom"/>
</dbReference>
<evidence type="ECO:0000256" key="4">
    <source>
        <dbReference type="ARBA" id="ARBA00023125"/>
    </source>
</evidence>
<dbReference type="FunFam" id="1.10.10.60:FF:000012">
    <property type="entry name" value="Metastasis-associated 1 family, member 3"/>
    <property type="match status" value="1"/>
</dbReference>
<reference evidence="8 9" key="1">
    <citation type="submission" date="2024-10" db="EMBL/GenBank/DDBJ databases">
        <title>Updated reference genomes for cyclostephanoid diatoms.</title>
        <authorList>
            <person name="Roberts W.R."/>
            <person name="Alverson A.J."/>
        </authorList>
    </citation>
    <scope>NUCLEOTIDE SEQUENCE [LARGE SCALE GENOMIC DNA]</scope>
    <source>
        <strain evidence="8 9">AJA010-31</strain>
    </source>
</reference>